<keyword evidence="1" id="KW-1133">Transmembrane helix</keyword>
<feature type="transmembrane region" description="Helical" evidence="1">
    <location>
        <begin position="84"/>
        <end position="104"/>
    </location>
</feature>
<accession>A0A161RAP0</accession>
<reference evidence="2 3" key="1">
    <citation type="submission" date="2016-01" db="EMBL/GenBank/DDBJ databases">
        <title>Whole genome sequencing of Bhargavaea cecembensis T14.</title>
        <authorList>
            <person name="Hong K.W."/>
        </authorList>
    </citation>
    <scope>NUCLEOTIDE SEQUENCE [LARGE SCALE GENOMIC DNA]</scope>
    <source>
        <strain evidence="2 3">T14</strain>
    </source>
</reference>
<dbReference type="EMBL" id="LQNT01000013">
    <property type="protein sequence ID" value="KZE36332.1"/>
    <property type="molecule type" value="Genomic_DNA"/>
</dbReference>
<evidence type="ECO:0000313" key="2">
    <source>
        <dbReference type="EMBL" id="KZE36332.1"/>
    </source>
</evidence>
<keyword evidence="1" id="KW-0812">Transmembrane</keyword>
<organism evidence="2 3">
    <name type="scientific">Bhargavaea cecembensis</name>
    <dbReference type="NCBI Taxonomy" id="394098"/>
    <lineage>
        <taxon>Bacteria</taxon>
        <taxon>Bacillati</taxon>
        <taxon>Bacillota</taxon>
        <taxon>Bacilli</taxon>
        <taxon>Bacillales</taxon>
        <taxon>Caryophanaceae</taxon>
        <taxon>Bhargavaea</taxon>
    </lineage>
</organism>
<dbReference type="OrthoDB" id="2450295at2"/>
<keyword evidence="1" id="KW-0472">Membrane</keyword>
<protein>
    <submittedName>
        <fullName evidence="2">Uncharacterized protein</fullName>
    </submittedName>
</protein>
<gene>
    <name evidence="2" type="ORF">AV656_14375</name>
</gene>
<dbReference type="Proteomes" id="UP000076490">
    <property type="component" value="Unassembled WGS sequence"/>
</dbReference>
<evidence type="ECO:0000256" key="1">
    <source>
        <dbReference type="SAM" id="Phobius"/>
    </source>
</evidence>
<dbReference type="RefSeq" id="WP_063183359.1">
    <property type="nucleotide sequence ID" value="NZ_LQNT01000013.1"/>
</dbReference>
<feature type="transmembrane region" description="Helical" evidence="1">
    <location>
        <begin position="12"/>
        <end position="31"/>
    </location>
</feature>
<comment type="caution">
    <text evidence="2">The sequence shown here is derived from an EMBL/GenBank/DDBJ whole genome shotgun (WGS) entry which is preliminary data.</text>
</comment>
<name>A0A161RAP0_9BACL</name>
<sequence>MHDVVDQRRVISFTIAIILFILAFLGPAAILLPLKTGFITREAELIGTSGWSLITGGIGFLALAAVFVLFAVMEDKKKKWTMSLALFAVGVAGILLTVKDYYYYTSEHFVINGPFTLTTETYEWSDFESVTENLAKEGGTLFVESLEFKMKDGNTYQFDRGRMLQLYQPIVGAVTASGGEHIRNGG</sequence>
<evidence type="ECO:0000313" key="3">
    <source>
        <dbReference type="Proteomes" id="UP000076490"/>
    </source>
</evidence>
<dbReference type="AlphaFoldDB" id="A0A161RAP0"/>
<proteinExistence type="predicted"/>
<feature type="transmembrane region" description="Helical" evidence="1">
    <location>
        <begin position="51"/>
        <end position="72"/>
    </location>
</feature>